<organism evidence="2 3">
    <name type="scientific">Weissella cibaria</name>
    <dbReference type="NCBI Taxonomy" id="137591"/>
    <lineage>
        <taxon>Bacteria</taxon>
        <taxon>Bacillati</taxon>
        <taxon>Bacillota</taxon>
        <taxon>Bacilli</taxon>
        <taxon>Lactobacillales</taxon>
        <taxon>Lactobacillaceae</taxon>
        <taxon>Weissella</taxon>
    </lineage>
</organism>
<dbReference type="AlphaFoldDB" id="A0A0D1LEJ7"/>
<dbReference type="RefSeq" id="WP_043708455.1">
    <property type="nucleotide sequence ID" value="NZ_JALOCT010000009.1"/>
</dbReference>
<protein>
    <recommendedName>
        <fullName evidence="1">DUF4097 domain-containing protein</fullName>
    </recommendedName>
</protein>
<dbReference type="Pfam" id="PF13349">
    <property type="entry name" value="DUF4097"/>
    <property type="match status" value="1"/>
</dbReference>
<dbReference type="EMBL" id="JWHU01000043">
    <property type="protein sequence ID" value="KIU19050.1"/>
    <property type="molecule type" value="Genomic_DNA"/>
</dbReference>
<evidence type="ECO:0000313" key="2">
    <source>
        <dbReference type="EMBL" id="KIU19050.1"/>
    </source>
</evidence>
<feature type="domain" description="DUF4097" evidence="1">
    <location>
        <begin position="104"/>
        <end position="346"/>
    </location>
</feature>
<accession>A0A0D1LEJ7</accession>
<evidence type="ECO:0000259" key="1">
    <source>
        <dbReference type="Pfam" id="PF13349"/>
    </source>
</evidence>
<name>A0A0D1LEJ7_9LACO</name>
<dbReference type="Proteomes" id="UP000032287">
    <property type="component" value="Unassembled WGS sequence"/>
</dbReference>
<dbReference type="eggNOG" id="COG3595">
    <property type="taxonomic scope" value="Bacteria"/>
</dbReference>
<reference evidence="2 3" key="1">
    <citation type="journal article" date="2015" name="Microbiology (Mosc.)">
        <title>Genomics of the Weissella cibaria species with an examination of its metabolic traits.</title>
        <authorList>
            <person name="Lynch K.M."/>
            <person name="Lucid A."/>
            <person name="Arendt E.K."/>
            <person name="Sleator R.D."/>
            <person name="Lucey B."/>
            <person name="Coffey A."/>
        </authorList>
    </citation>
    <scope>NUCLEOTIDE SEQUENCE [LARGE SCALE GENOMIC DNA]</scope>
    <source>
        <strain evidence="2 3">MG1</strain>
    </source>
</reference>
<comment type="caution">
    <text evidence="2">The sequence shown here is derived from an EMBL/GenBank/DDBJ whole genome shotgun (WGS) entry which is preliminary data.</text>
</comment>
<dbReference type="InterPro" id="IPR025164">
    <property type="entry name" value="Toastrack_DUF4097"/>
</dbReference>
<sequence>MMNEIIEQALAPVFAGVKRTDEVNDFYDEVRADLAEAAQDKMATNAMLSQEEAVKAALTEMGDLHEAVKMMADDETLTPAPQIEPITGKPGNVELTVEAAGLRKVKIDGHYTDVRLTMSETTEFTVKTMQRGYFNGEVAFKTTDGQLKITMPEPKKWSFLVPFAHPHQTIELGVPAEFAGELTVETKAGNVWIENLVTPALTLALEAKAGNVRIADAEMHLTRVNMKSGNLHMDNVTTEFETDVKSGNTKLVAAKGFGQLAGQSGNLTVDWDELQGDVHLRLRSGNIKNVLPQTASFKFDAQSESGVVKVKRDGEFDVKTMSYLKGETDGRAEYLVKAQVKSGNVKMM</sequence>
<evidence type="ECO:0000313" key="3">
    <source>
        <dbReference type="Proteomes" id="UP000032287"/>
    </source>
</evidence>
<proteinExistence type="predicted"/>
<dbReference type="Gene3D" id="2.160.20.120">
    <property type="match status" value="1"/>
</dbReference>
<keyword evidence="3" id="KW-1185">Reference proteome</keyword>
<dbReference type="PATRIC" id="fig|137591.25.peg.2291"/>
<dbReference type="STRING" id="137591.AO080_11115"/>
<gene>
    <name evidence="2" type="ORF">QX99_02336</name>
</gene>